<accession>A0A0D3CHN3</accession>
<protein>
    <submittedName>
        <fullName evidence="2">Uncharacterized protein</fullName>
    </submittedName>
</protein>
<reference evidence="2 3" key="1">
    <citation type="journal article" date="2014" name="Genome Biol.">
        <title>Transcriptome and methylome profiling reveals relics of genome dominance in the mesopolyploid Brassica oleracea.</title>
        <authorList>
            <person name="Parkin I.A."/>
            <person name="Koh C."/>
            <person name="Tang H."/>
            <person name="Robinson S.J."/>
            <person name="Kagale S."/>
            <person name="Clarke W.E."/>
            <person name="Town C.D."/>
            <person name="Nixon J."/>
            <person name="Krishnakumar V."/>
            <person name="Bidwell S.L."/>
            <person name="Denoeud F."/>
            <person name="Belcram H."/>
            <person name="Links M.G."/>
            <person name="Just J."/>
            <person name="Clarke C."/>
            <person name="Bender T."/>
            <person name="Huebert T."/>
            <person name="Mason A.S."/>
            <person name="Pires J.C."/>
            <person name="Barker G."/>
            <person name="Moore J."/>
            <person name="Walley P.G."/>
            <person name="Manoli S."/>
            <person name="Batley J."/>
            <person name="Edwards D."/>
            <person name="Nelson M.N."/>
            <person name="Wang X."/>
            <person name="Paterson A.H."/>
            <person name="King G."/>
            <person name="Bancroft I."/>
            <person name="Chalhoub B."/>
            <person name="Sharpe A.G."/>
        </authorList>
    </citation>
    <scope>NUCLEOTIDE SEQUENCE</scope>
    <source>
        <strain evidence="2 3">cv. TO1000</strain>
    </source>
</reference>
<dbReference type="Proteomes" id="UP000032141">
    <property type="component" value="Chromosome C5"/>
</dbReference>
<keyword evidence="3" id="KW-1185">Reference proteome</keyword>
<feature type="compositionally biased region" description="Low complexity" evidence="1">
    <location>
        <begin position="24"/>
        <end position="33"/>
    </location>
</feature>
<reference evidence="2" key="2">
    <citation type="submission" date="2015-03" db="UniProtKB">
        <authorList>
            <consortium name="EnsemblPlants"/>
        </authorList>
    </citation>
    <scope>IDENTIFICATION</scope>
</reference>
<sequence>IVRKNKRTQHYIQIFSESGTRTDASSSSAPSSSFPETVPDSQSSQRVSQTPPYVPPPVPRFDAPPAHHDHVPEEAPPPMAPPSAPYAMYTLEDLLAQPGRGGLPVLDPGRPDGTLWFGVDGSVARNVTEVIKGYFPHAHPNWKLTPQKYHWSIGVNERVKNAFEGKAKKRLLDTSSNWKDDWILKGYEQGKSAELTTAVWDGLIRYCNLPSSIKFSNSYSASRQMKDEHGNGPMLHTAGQKPHAGVRMEMAKETRVLPSLKDLYERTHKNKAGQFVDPRSEQIYNEMVFPKKKGRTLGIGSVIDVPRATSSYGQRRADEVTELRSELNST</sequence>
<dbReference type="Gramene" id="Bo5g103400.1">
    <property type="protein sequence ID" value="Bo5g103400.1"/>
    <property type="gene ID" value="Bo5g103400"/>
</dbReference>
<evidence type="ECO:0000256" key="1">
    <source>
        <dbReference type="SAM" id="MobiDB-lite"/>
    </source>
</evidence>
<organism evidence="2 3">
    <name type="scientific">Brassica oleracea var. oleracea</name>
    <dbReference type="NCBI Taxonomy" id="109376"/>
    <lineage>
        <taxon>Eukaryota</taxon>
        <taxon>Viridiplantae</taxon>
        <taxon>Streptophyta</taxon>
        <taxon>Embryophyta</taxon>
        <taxon>Tracheophyta</taxon>
        <taxon>Spermatophyta</taxon>
        <taxon>Magnoliopsida</taxon>
        <taxon>eudicotyledons</taxon>
        <taxon>Gunneridae</taxon>
        <taxon>Pentapetalae</taxon>
        <taxon>rosids</taxon>
        <taxon>malvids</taxon>
        <taxon>Brassicales</taxon>
        <taxon>Brassicaceae</taxon>
        <taxon>Brassiceae</taxon>
        <taxon>Brassica</taxon>
    </lineage>
</organism>
<feature type="region of interest" description="Disordered" evidence="1">
    <location>
        <begin position="1"/>
        <end position="84"/>
    </location>
</feature>
<dbReference type="EnsemblPlants" id="Bo5g103400.1">
    <property type="protein sequence ID" value="Bo5g103400.1"/>
    <property type="gene ID" value="Bo5g103400"/>
</dbReference>
<dbReference type="HOGENOM" id="CLU_033858_0_0_1"/>
<dbReference type="InterPro" id="IPR004252">
    <property type="entry name" value="Probable_transposase_24"/>
</dbReference>
<evidence type="ECO:0000313" key="3">
    <source>
        <dbReference type="Proteomes" id="UP000032141"/>
    </source>
</evidence>
<evidence type="ECO:0000313" key="2">
    <source>
        <dbReference type="EnsemblPlants" id="Bo5g103400.1"/>
    </source>
</evidence>
<dbReference type="AlphaFoldDB" id="A0A0D3CHN3"/>
<name>A0A0D3CHN3_BRAOL</name>
<proteinExistence type="predicted"/>
<dbReference type="Pfam" id="PF03004">
    <property type="entry name" value="Transposase_24"/>
    <property type="match status" value="1"/>
</dbReference>
<feature type="compositionally biased region" description="Pro residues" evidence="1">
    <location>
        <begin position="74"/>
        <end position="84"/>
    </location>
</feature>